<dbReference type="InParanoid" id="A0A409XY99"/>
<feature type="compositionally biased region" description="Polar residues" evidence="2">
    <location>
        <begin position="595"/>
        <end position="614"/>
    </location>
</feature>
<feature type="region of interest" description="Disordered" evidence="2">
    <location>
        <begin position="569"/>
        <end position="1194"/>
    </location>
</feature>
<feature type="compositionally biased region" description="Basic and acidic residues" evidence="2">
    <location>
        <begin position="383"/>
        <end position="446"/>
    </location>
</feature>
<feature type="region of interest" description="Disordered" evidence="2">
    <location>
        <begin position="1"/>
        <end position="93"/>
    </location>
</feature>
<organism evidence="3 4">
    <name type="scientific">Gymnopilus dilepis</name>
    <dbReference type="NCBI Taxonomy" id="231916"/>
    <lineage>
        <taxon>Eukaryota</taxon>
        <taxon>Fungi</taxon>
        <taxon>Dikarya</taxon>
        <taxon>Basidiomycota</taxon>
        <taxon>Agaricomycotina</taxon>
        <taxon>Agaricomycetes</taxon>
        <taxon>Agaricomycetidae</taxon>
        <taxon>Agaricales</taxon>
        <taxon>Agaricineae</taxon>
        <taxon>Hymenogastraceae</taxon>
        <taxon>Gymnopilus</taxon>
    </lineage>
</organism>
<evidence type="ECO:0000313" key="3">
    <source>
        <dbReference type="EMBL" id="PPQ95726.1"/>
    </source>
</evidence>
<feature type="compositionally biased region" description="Low complexity" evidence="2">
    <location>
        <begin position="945"/>
        <end position="956"/>
    </location>
</feature>
<sequence>MPPVGMHYDYANNRYTMDSPDSFFRATIQPPTEDSSEHTPPSPPSKHRRSVARPSQGQAPSGSTHSQSYKRTSTSHGPSQHVRKERERQLANTPREALIHLAISKEHDAREAKHLLTSAILQVESLRDRLRQEEAAKRALEEETRALGLKSTKAILDAQKEALNAKEEIATYKLKWENAERELKRAKDVVRIVEKERDEADRALIRARTTARSLKEQNILLQAQEEGRRLGFEEGLRQGRLLQEAMPIEPEPVIVPEPKPKERKGSVDSEPSSSKHNSRRHKHKSHEAEAAIEALNKNYENELLRMRMQLKQTESELERTVQEKKNAERAHQELLKAQDELRKRDLERERERMAAEREKEELRRRESERVRKVKDELRHEYERELREVERERERTEREKERAEREKAELEAKMREEVERERERLKKAQEELEREKEREREREKETLEETTAVITAAVTAAIGASNASTSHAASPEGPPFKSQDYQRLPYIPMPAPPVEAMAMPAPVVMPAPPSTTPGPFGVPMTNSVGSQSGKGHRRRDSFSSVASTAQYDMLQPPAGRDRGLGVIPEDASVRAPSPSHVGPATMPMPSVPGWASSGNNEGWRSNTPGWGTSSLPEAAVSGGAPQWPEPTIPNVGGVPRTDSGPQFPEPSVPNIVGGAPSKFPEPTVPNIVPGRTPGSGPPGAAALFPEPTVPNIVPGRPASRAGGGAQFPEPSIPNIVPGRTPSTGASGAGAPLFPEPTVPNIVPGHGRSPSGSVSAGGASSFPEPTIPNIVPGRTTSQGSGPGSQFPEPSIPNIVPGRSPSRAGGAAFPEPTVPNIVGRNGSVGSGPGAQFPEPVVPHIVPGKGTSRAGGGGAGFPEPTVPNIVGGRPPSRAGNAASPGWPDTVVPSIVERPPTRGANATPGWPSPGGGVVGGGGGGGGWGTGAPSSPYSNPNYLAPSGPNPLLRRGSSGSNSSYEIRIEPPSRPSSGTNFGADDPSGRFLSPNHTPVSLPSTQPRNSNSSGGWGAPSGPPTQPNSPAVMTGPIPPNFVPQTFTDRNGVSTPIWQNNSLPGSTAPVIPGVTTSSGSGKYGNPLHKGNDDEGPPVFPRSPKSPNRRLSGTPAPGVWGSRAGSGGGMTPATSTRDLPGGGNRSSVFGGMGVMGSPMQMPEPFIPPPPEEIEEDNGFDQTTLQNTMTNATLGKKTGGGGKKKKKR</sequence>
<feature type="region of interest" description="Disordered" evidence="2">
    <location>
        <begin position="513"/>
        <end position="545"/>
    </location>
</feature>
<feature type="compositionally biased region" description="Low complexity" evidence="2">
    <location>
        <begin position="749"/>
        <end position="763"/>
    </location>
</feature>
<feature type="compositionally biased region" description="Polar residues" evidence="2">
    <location>
        <begin position="1166"/>
        <end position="1179"/>
    </location>
</feature>
<accession>A0A409XY99</accession>
<keyword evidence="1" id="KW-0175">Coiled coil</keyword>
<feature type="region of interest" description="Disordered" evidence="2">
    <location>
        <begin position="314"/>
        <end position="371"/>
    </location>
</feature>
<evidence type="ECO:0000313" key="4">
    <source>
        <dbReference type="Proteomes" id="UP000284706"/>
    </source>
</evidence>
<feature type="compositionally biased region" description="Basic residues" evidence="2">
    <location>
        <begin position="276"/>
        <end position="285"/>
    </location>
</feature>
<dbReference type="STRING" id="231916.A0A409XY99"/>
<gene>
    <name evidence="3" type="ORF">CVT26_008369</name>
</gene>
<feature type="coiled-coil region" evidence="1">
    <location>
        <begin position="116"/>
        <end position="217"/>
    </location>
</feature>
<feature type="region of interest" description="Disordered" evidence="2">
    <location>
        <begin position="242"/>
        <end position="288"/>
    </location>
</feature>
<evidence type="ECO:0000256" key="2">
    <source>
        <dbReference type="SAM" id="MobiDB-lite"/>
    </source>
</evidence>
<feature type="region of interest" description="Disordered" evidence="2">
    <location>
        <begin position="383"/>
        <end position="451"/>
    </location>
</feature>
<keyword evidence="4" id="KW-1185">Reference proteome</keyword>
<feature type="compositionally biased region" description="Basic and acidic residues" evidence="2">
    <location>
        <begin position="258"/>
        <end position="267"/>
    </location>
</feature>
<dbReference type="OrthoDB" id="3069722at2759"/>
<dbReference type="Proteomes" id="UP000284706">
    <property type="component" value="Unassembled WGS sequence"/>
</dbReference>
<proteinExistence type="predicted"/>
<feature type="compositionally biased region" description="Gly residues" evidence="2">
    <location>
        <begin position="1127"/>
        <end position="1141"/>
    </location>
</feature>
<feature type="region of interest" description="Disordered" evidence="2">
    <location>
        <begin position="464"/>
        <end position="487"/>
    </location>
</feature>
<dbReference type="AlphaFoldDB" id="A0A409XY99"/>
<feature type="compositionally biased region" description="Polar residues" evidence="2">
    <location>
        <begin position="985"/>
        <end position="999"/>
    </location>
</feature>
<dbReference type="EMBL" id="NHYE01001417">
    <property type="protein sequence ID" value="PPQ95726.1"/>
    <property type="molecule type" value="Genomic_DNA"/>
</dbReference>
<feature type="compositionally biased region" description="Polar residues" evidence="2">
    <location>
        <begin position="1031"/>
        <end position="1053"/>
    </location>
</feature>
<feature type="compositionally biased region" description="Gly residues" evidence="2">
    <location>
        <begin position="907"/>
        <end position="924"/>
    </location>
</feature>
<name>A0A409XY99_9AGAR</name>
<evidence type="ECO:0000256" key="1">
    <source>
        <dbReference type="SAM" id="Coils"/>
    </source>
</evidence>
<reference evidence="3 4" key="1">
    <citation type="journal article" date="2018" name="Evol. Lett.">
        <title>Horizontal gene cluster transfer increased hallucinogenic mushroom diversity.</title>
        <authorList>
            <person name="Reynolds H.T."/>
            <person name="Vijayakumar V."/>
            <person name="Gluck-Thaler E."/>
            <person name="Korotkin H.B."/>
            <person name="Matheny P.B."/>
            <person name="Slot J.C."/>
        </authorList>
    </citation>
    <scope>NUCLEOTIDE SEQUENCE [LARGE SCALE GENOMIC DNA]</scope>
    <source>
        <strain evidence="3 4">SRW20</strain>
    </source>
</reference>
<feature type="compositionally biased region" description="Polar residues" evidence="2">
    <location>
        <begin position="523"/>
        <end position="532"/>
    </location>
</feature>
<feature type="compositionally biased region" description="Polar residues" evidence="2">
    <location>
        <begin position="53"/>
        <end position="78"/>
    </location>
</feature>
<protein>
    <submittedName>
        <fullName evidence="3">Uncharacterized protein</fullName>
    </submittedName>
</protein>
<comment type="caution">
    <text evidence="3">The sequence shown here is derived from an EMBL/GenBank/DDBJ whole genome shotgun (WGS) entry which is preliminary data.</text>
</comment>